<evidence type="ECO:0000256" key="6">
    <source>
        <dbReference type="ARBA" id="ARBA00023014"/>
    </source>
</evidence>
<evidence type="ECO:0000256" key="8">
    <source>
        <dbReference type="ARBA" id="ARBA00029586"/>
    </source>
</evidence>
<comment type="function">
    <text evidence="1">Iron-sulfur subunit of the cytochrome bc1 complex, an essential component of the respiratory electron transport chain required for ATP synthesis. The bc1 complex catalyzes the oxidation of menaquinol and the reduction of cytochrome c in the respiratory chain. The bc1 complex operates through a Q-cycle mechanism that couples electron transfer to generation of the proton gradient that drives ATP synthesis.</text>
</comment>
<evidence type="ECO:0000256" key="2">
    <source>
        <dbReference type="ARBA" id="ARBA00015816"/>
    </source>
</evidence>
<evidence type="ECO:0000259" key="12">
    <source>
        <dbReference type="PROSITE" id="PS51296"/>
    </source>
</evidence>
<keyword evidence="14" id="KW-1185">Reference proteome</keyword>
<protein>
    <recommendedName>
        <fullName evidence="2">Cytochrome bc1 complex Rieske iron-sulfur subunit</fullName>
    </recommendedName>
    <alternativeName>
        <fullName evidence="8">Cytochrome bc1 reductase complex subunit QcrA</fullName>
    </alternativeName>
</protein>
<dbReference type="PANTHER" id="PTHR10134">
    <property type="entry name" value="CYTOCHROME B-C1 COMPLEX SUBUNIT RIESKE, MITOCHONDRIAL"/>
    <property type="match status" value="1"/>
</dbReference>
<accession>A0A6G4XDL4</accession>
<comment type="caution">
    <text evidence="13">The sequence shown here is derived from an EMBL/GenBank/DDBJ whole genome shotgun (WGS) entry which is preliminary data.</text>
</comment>
<dbReference type="AlphaFoldDB" id="A0A6G4XDL4"/>
<evidence type="ECO:0000256" key="3">
    <source>
        <dbReference type="ARBA" id="ARBA00022714"/>
    </source>
</evidence>
<feature type="chain" id="PRO_5038540306" description="Cytochrome bc1 complex Rieske iron-sulfur subunit" evidence="11">
    <location>
        <begin position="21"/>
        <end position="151"/>
    </location>
</feature>
<keyword evidence="11" id="KW-0732">Signal</keyword>
<evidence type="ECO:0000256" key="4">
    <source>
        <dbReference type="ARBA" id="ARBA00022723"/>
    </source>
</evidence>
<keyword evidence="6" id="KW-0411">Iron-sulfur</keyword>
<dbReference type="PRINTS" id="PR00162">
    <property type="entry name" value="RIESKE"/>
</dbReference>
<dbReference type="Gene3D" id="2.102.10.10">
    <property type="entry name" value="Rieske [2Fe-2S] iron-sulphur domain"/>
    <property type="match status" value="1"/>
</dbReference>
<organism evidence="13 14">
    <name type="scientific">Streptomyces mesophilus</name>
    <dbReference type="NCBI Taxonomy" id="1775132"/>
    <lineage>
        <taxon>Bacteria</taxon>
        <taxon>Bacillati</taxon>
        <taxon>Actinomycetota</taxon>
        <taxon>Actinomycetes</taxon>
        <taxon>Kitasatosporales</taxon>
        <taxon>Streptomycetaceae</taxon>
        <taxon>Streptomyces</taxon>
    </lineage>
</organism>
<evidence type="ECO:0000313" key="14">
    <source>
        <dbReference type="Proteomes" id="UP000481109"/>
    </source>
</evidence>
<dbReference type="RefSeq" id="WP_165331148.1">
    <property type="nucleotide sequence ID" value="NZ_JAAKZW010000017.1"/>
</dbReference>
<dbReference type="GO" id="GO:0004497">
    <property type="term" value="F:monooxygenase activity"/>
    <property type="evidence" value="ECO:0007669"/>
    <property type="project" value="UniProtKB-ARBA"/>
</dbReference>
<dbReference type="SUPFAM" id="SSF50022">
    <property type="entry name" value="ISP domain"/>
    <property type="match status" value="1"/>
</dbReference>
<dbReference type="GO" id="GO:0051537">
    <property type="term" value="F:2 iron, 2 sulfur cluster binding"/>
    <property type="evidence" value="ECO:0007669"/>
    <property type="project" value="UniProtKB-KW"/>
</dbReference>
<dbReference type="InterPro" id="IPR005805">
    <property type="entry name" value="Rieske_Fe-S_prot_C"/>
</dbReference>
<feature type="signal peptide" evidence="11">
    <location>
        <begin position="1"/>
        <end position="20"/>
    </location>
</feature>
<sequence>MTTRRRTVLAAGALALPAVAGCEKYGDEQPEPEPPAETDGKQPSSPDASGGEKQPGAPELAKTSDIEVGGGKVFEGEKVVVTQPAAGDFKAFSAVCTHSGCIVANVEDGTINCTCHGSKYALDDASVQGGPAPSPLAPRQIKVEGDSITLA</sequence>
<evidence type="ECO:0000256" key="9">
    <source>
        <dbReference type="ARBA" id="ARBA00034078"/>
    </source>
</evidence>
<reference evidence="13 14" key="1">
    <citation type="submission" date="2020-02" db="EMBL/GenBank/DDBJ databases">
        <title>Whole-genome analyses of novel actinobacteria.</title>
        <authorList>
            <person name="Sahin N."/>
            <person name="Tokatli A."/>
        </authorList>
    </citation>
    <scope>NUCLEOTIDE SEQUENCE [LARGE SCALE GENOMIC DNA]</scope>
    <source>
        <strain evidence="13 14">YC504</strain>
    </source>
</reference>
<evidence type="ECO:0000256" key="5">
    <source>
        <dbReference type="ARBA" id="ARBA00023004"/>
    </source>
</evidence>
<dbReference type="Proteomes" id="UP000481109">
    <property type="component" value="Unassembled WGS sequence"/>
</dbReference>
<gene>
    <name evidence="13" type="ORF">G6045_08090</name>
</gene>
<dbReference type="InterPro" id="IPR014349">
    <property type="entry name" value="Rieske_Fe-S_prot"/>
</dbReference>
<evidence type="ECO:0000256" key="7">
    <source>
        <dbReference type="ARBA" id="ARBA00023157"/>
    </source>
</evidence>
<name>A0A6G4XDL4_9ACTN</name>
<dbReference type="GO" id="GO:0016705">
    <property type="term" value="F:oxidoreductase activity, acting on paired donors, with incorporation or reduction of molecular oxygen"/>
    <property type="evidence" value="ECO:0007669"/>
    <property type="project" value="UniProtKB-ARBA"/>
</dbReference>
<comment type="cofactor">
    <cofactor evidence="9">
        <name>[2Fe-2S] cluster</name>
        <dbReference type="ChEBI" id="CHEBI:190135"/>
    </cofactor>
</comment>
<dbReference type="PROSITE" id="PS51296">
    <property type="entry name" value="RIESKE"/>
    <property type="match status" value="1"/>
</dbReference>
<feature type="region of interest" description="Disordered" evidence="10">
    <location>
        <begin position="21"/>
        <end position="68"/>
    </location>
</feature>
<keyword evidence="4" id="KW-0479">Metal-binding</keyword>
<keyword evidence="7" id="KW-1015">Disulfide bond</keyword>
<dbReference type="InterPro" id="IPR017941">
    <property type="entry name" value="Rieske_2Fe-2S"/>
</dbReference>
<dbReference type="CDD" id="cd03467">
    <property type="entry name" value="Rieske"/>
    <property type="match status" value="1"/>
</dbReference>
<proteinExistence type="predicted"/>
<keyword evidence="3" id="KW-0001">2Fe-2S</keyword>
<dbReference type="InterPro" id="IPR036922">
    <property type="entry name" value="Rieske_2Fe-2S_sf"/>
</dbReference>
<evidence type="ECO:0000256" key="10">
    <source>
        <dbReference type="SAM" id="MobiDB-lite"/>
    </source>
</evidence>
<dbReference type="GO" id="GO:0046872">
    <property type="term" value="F:metal ion binding"/>
    <property type="evidence" value="ECO:0007669"/>
    <property type="project" value="UniProtKB-KW"/>
</dbReference>
<dbReference type="Pfam" id="PF00355">
    <property type="entry name" value="Rieske"/>
    <property type="match status" value="1"/>
</dbReference>
<evidence type="ECO:0000256" key="1">
    <source>
        <dbReference type="ARBA" id="ARBA00002494"/>
    </source>
</evidence>
<keyword evidence="5" id="KW-0408">Iron</keyword>
<dbReference type="EMBL" id="JAAKZW010000017">
    <property type="protein sequence ID" value="NGO75639.1"/>
    <property type="molecule type" value="Genomic_DNA"/>
</dbReference>
<dbReference type="PROSITE" id="PS51257">
    <property type="entry name" value="PROKAR_LIPOPROTEIN"/>
    <property type="match status" value="1"/>
</dbReference>
<evidence type="ECO:0000313" key="13">
    <source>
        <dbReference type="EMBL" id="NGO75639.1"/>
    </source>
</evidence>
<dbReference type="GO" id="GO:0016020">
    <property type="term" value="C:membrane"/>
    <property type="evidence" value="ECO:0007669"/>
    <property type="project" value="InterPro"/>
</dbReference>
<evidence type="ECO:0000256" key="11">
    <source>
        <dbReference type="SAM" id="SignalP"/>
    </source>
</evidence>
<dbReference type="FunFam" id="2.102.10.10:FF:000016">
    <property type="entry name" value="Nitrite reductase/ring-hydroxylating ferredoxin subunit"/>
    <property type="match status" value="1"/>
</dbReference>
<feature type="domain" description="Rieske" evidence="12">
    <location>
        <begin position="58"/>
        <end position="150"/>
    </location>
</feature>